<name>A0ABY8FTI6_9SPHN</name>
<accession>A0ABY8FTI6</accession>
<proteinExistence type="predicted"/>
<dbReference type="SUPFAM" id="SSF53474">
    <property type="entry name" value="alpha/beta-Hydrolases"/>
    <property type="match status" value="1"/>
</dbReference>
<dbReference type="GO" id="GO:0016787">
    <property type="term" value="F:hydrolase activity"/>
    <property type="evidence" value="ECO:0007669"/>
    <property type="project" value="UniProtKB-KW"/>
</dbReference>
<keyword evidence="3" id="KW-1185">Reference proteome</keyword>
<feature type="domain" description="AB hydrolase-1" evidence="1">
    <location>
        <begin position="35"/>
        <end position="276"/>
    </location>
</feature>
<evidence type="ECO:0000259" key="1">
    <source>
        <dbReference type="Pfam" id="PF12697"/>
    </source>
</evidence>
<dbReference type="EMBL" id="CP121106">
    <property type="protein sequence ID" value="WFL77560.1"/>
    <property type="molecule type" value="Genomic_DNA"/>
</dbReference>
<dbReference type="InterPro" id="IPR050228">
    <property type="entry name" value="Carboxylesterase_BioH"/>
</dbReference>
<dbReference type="Gene3D" id="3.40.50.1820">
    <property type="entry name" value="alpha/beta hydrolase"/>
    <property type="match status" value="1"/>
</dbReference>
<dbReference type="RefSeq" id="WP_278016253.1">
    <property type="nucleotide sequence ID" value="NZ_CP121106.1"/>
</dbReference>
<dbReference type="PANTHER" id="PTHR43194:SF2">
    <property type="entry name" value="PEROXISOMAL MEMBRANE PROTEIN LPX1"/>
    <property type="match status" value="1"/>
</dbReference>
<evidence type="ECO:0000313" key="2">
    <source>
        <dbReference type="EMBL" id="WFL77560.1"/>
    </source>
</evidence>
<dbReference type="PANTHER" id="PTHR43194">
    <property type="entry name" value="HYDROLASE ALPHA/BETA FOLD FAMILY"/>
    <property type="match status" value="1"/>
</dbReference>
<dbReference type="InterPro" id="IPR000073">
    <property type="entry name" value="AB_hydrolase_1"/>
</dbReference>
<dbReference type="Pfam" id="PF12697">
    <property type="entry name" value="Abhydrolase_6"/>
    <property type="match status" value="1"/>
</dbReference>
<reference evidence="2 3" key="1">
    <citation type="submission" date="2023-03" db="EMBL/GenBank/DDBJ databases">
        <title>Altererythrobacter sp. CAU 1644 isolated from sand.</title>
        <authorList>
            <person name="Kim W."/>
        </authorList>
    </citation>
    <scope>NUCLEOTIDE SEQUENCE [LARGE SCALE GENOMIC DNA]</scope>
    <source>
        <strain evidence="2 3">CAU 1644</strain>
    </source>
</reference>
<dbReference type="InterPro" id="IPR029058">
    <property type="entry name" value="AB_hydrolase_fold"/>
</dbReference>
<protein>
    <submittedName>
        <fullName evidence="2">Alpha/beta hydrolase</fullName>
    </submittedName>
</protein>
<dbReference type="Proteomes" id="UP001215827">
    <property type="component" value="Chromosome"/>
</dbReference>
<keyword evidence="2" id="KW-0378">Hydrolase</keyword>
<gene>
    <name evidence="2" type="ORF">P7228_00410</name>
</gene>
<sequence length="289" mass="31443">MDQPYSDGYWTSPDDLTLHYRDYAGPEDAASRAPVICMHGLTRNARDFAPLAEHIAQHRRVIVPEMRGRGLSDYAKDSATYNPLTYVGDVAALLAEQKIERFVAIGTSLGGLMTMLIAATDPSKIVGAVLNDIGPEVNPDGIERIKGYVGHGRSFPTWIHAARAIKETQEVAFPDFTLDDWIDAAKRGMVLGQNGRISFDYDMAIAEPFRIPGNAAPPDLWPAFEALGGAPVVLLRGELSDLLSDTTVQQMKTRHPDMTAVTVARVGHAPTLDEPESRAAIDALLARVP</sequence>
<evidence type="ECO:0000313" key="3">
    <source>
        <dbReference type="Proteomes" id="UP001215827"/>
    </source>
</evidence>
<organism evidence="2 3">
    <name type="scientific">Altererythrobacter arenosus</name>
    <dbReference type="NCBI Taxonomy" id="3032592"/>
    <lineage>
        <taxon>Bacteria</taxon>
        <taxon>Pseudomonadati</taxon>
        <taxon>Pseudomonadota</taxon>
        <taxon>Alphaproteobacteria</taxon>
        <taxon>Sphingomonadales</taxon>
        <taxon>Erythrobacteraceae</taxon>
        <taxon>Altererythrobacter</taxon>
    </lineage>
</organism>